<sequence>MQSIKTPLLEIHYLSLGPPTGWPVILSHGFPYSPHAYANVAPLLQKAGARVIIPYTRGYGPTRFLYQSTMRSGQQAALATDIVALMDALGISKAILAGFDWGGLASCAAAALFPERVAGLVSYAGYDVADVEAQKHAVAPALERVMWYQHLFQSERGRECLSKDRRALCRLLWEEWSPNWGSVDEAFEHSAEAFDNEDWVDVVIHCYRFHLGKEGGDPAMDELEEKLARKPKIDVPTITLDGLEDPLKPEGSANHAQFFTGRHERWEVRCGHAFPLEAPEEFASAIIKVHEWSESDQ</sequence>
<accession>A0A177C8G5</accession>
<evidence type="ECO:0000313" key="2">
    <source>
        <dbReference type="EMBL" id="OAG03068.1"/>
    </source>
</evidence>
<dbReference type="AlphaFoldDB" id="A0A177C8G5"/>
<dbReference type="Gene3D" id="3.40.50.1820">
    <property type="entry name" value="alpha/beta hydrolase"/>
    <property type="match status" value="1"/>
</dbReference>
<dbReference type="STRING" id="1460663.A0A177C8G5"/>
<feature type="domain" description="AB hydrolase-1" evidence="1">
    <location>
        <begin position="23"/>
        <end position="146"/>
    </location>
</feature>
<keyword evidence="2" id="KW-0012">Acyltransferase</keyword>
<evidence type="ECO:0000313" key="3">
    <source>
        <dbReference type="Proteomes" id="UP000077069"/>
    </source>
</evidence>
<dbReference type="InParanoid" id="A0A177C8G5"/>
<dbReference type="GO" id="GO:0016787">
    <property type="term" value="F:hydrolase activity"/>
    <property type="evidence" value="ECO:0007669"/>
    <property type="project" value="UniProtKB-KW"/>
</dbReference>
<dbReference type="OrthoDB" id="408373at2759"/>
<keyword evidence="2" id="KW-0378">Hydrolase</keyword>
<dbReference type="InterPro" id="IPR000073">
    <property type="entry name" value="AB_hydrolase_1"/>
</dbReference>
<dbReference type="PRINTS" id="PR00412">
    <property type="entry name" value="EPOXHYDRLASE"/>
</dbReference>
<organism evidence="2 3">
    <name type="scientific">Paraphaeosphaeria sporulosa</name>
    <dbReference type="NCBI Taxonomy" id="1460663"/>
    <lineage>
        <taxon>Eukaryota</taxon>
        <taxon>Fungi</taxon>
        <taxon>Dikarya</taxon>
        <taxon>Ascomycota</taxon>
        <taxon>Pezizomycotina</taxon>
        <taxon>Dothideomycetes</taxon>
        <taxon>Pleosporomycetidae</taxon>
        <taxon>Pleosporales</taxon>
        <taxon>Massarineae</taxon>
        <taxon>Didymosphaeriaceae</taxon>
        <taxon>Paraphaeosphaeria</taxon>
    </lineage>
</organism>
<keyword evidence="3" id="KW-1185">Reference proteome</keyword>
<dbReference type="PANTHER" id="PTHR43798">
    <property type="entry name" value="MONOACYLGLYCEROL LIPASE"/>
    <property type="match status" value="1"/>
</dbReference>
<dbReference type="InterPro" id="IPR000639">
    <property type="entry name" value="Epox_hydrolase-like"/>
</dbReference>
<proteinExistence type="predicted"/>
<dbReference type="GeneID" id="28766609"/>
<dbReference type="PANTHER" id="PTHR43798:SF33">
    <property type="entry name" value="HYDROLASE, PUTATIVE (AFU_ORTHOLOGUE AFUA_2G14860)-RELATED"/>
    <property type="match status" value="1"/>
</dbReference>
<dbReference type="InterPro" id="IPR029058">
    <property type="entry name" value="AB_hydrolase_fold"/>
</dbReference>
<dbReference type="RefSeq" id="XP_018033433.1">
    <property type="nucleotide sequence ID" value="XM_018183123.1"/>
</dbReference>
<keyword evidence="2" id="KW-0808">Transferase</keyword>
<dbReference type="Proteomes" id="UP000077069">
    <property type="component" value="Unassembled WGS sequence"/>
</dbReference>
<dbReference type="Pfam" id="PF00561">
    <property type="entry name" value="Abhydrolase_1"/>
    <property type="match status" value="1"/>
</dbReference>
<evidence type="ECO:0000259" key="1">
    <source>
        <dbReference type="Pfam" id="PF00561"/>
    </source>
</evidence>
<reference evidence="2 3" key="1">
    <citation type="submission" date="2016-05" db="EMBL/GenBank/DDBJ databases">
        <title>Comparative analysis of secretome profiles of manganese(II)-oxidizing ascomycete fungi.</title>
        <authorList>
            <consortium name="DOE Joint Genome Institute"/>
            <person name="Zeiner C.A."/>
            <person name="Purvine S.O."/>
            <person name="Zink E.M."/>
            <person name="Wu S."/>
            <person name="Pasa-Tolic L."/>
            <person name="Chaput D.L."/>
            <person name="Haridas S."/>
            <person name="Grigoriev I.V."/>
            <person name="Santelli C.M."/>
            <person name="Hansel C.M."/>
        </authorList>
    </citation>
    <scope>NUCLEOTIDE SEQUENCE [LARGE SCALE GENOMIC DNA]</scope>
    <source>
        <strain evidence="2 3">AP3s5-JAC2a</strain>
    </source>
</reference>
<dbReference type="GO" id="GO:0016746">
    <property type="term" value="F:acyltransferase activity"/>
    <property type="evidence" value="ECO:0007669"/>
    <property type="project" value="UniProtKB-KW"/>
</dbReference>
<name>A0A177C8G5_9PLEO</name>
<dbReference type="EMBL" id="KV441555">
    <property type="protein sequence ID" value="OAG03068.1"/>
    <property type="molecule type" value="Genomic_DNA"/>
</dbReference>
<dbReference type="GO" id="GO:0016020">
    <property type="term" value="C:membrane"/>
    <property type="evidence" value="ECO:0007669"/>
    <property type="project" value="TreeGrafter"/>
</dbReference>
<dbReference type="InterPro" id="IPR050266">
    <property type="entry name" value="AB_hydrolase_sf"/>
</dbReference>
<gene>
    <name evidence="2" type="ORF">CC84DRAFT_1219979</name>
</gene>
<dbReference type="SUPFAM" id="SSF53474">
    <property type="entry name" value="alpha/beta-Hydrolases"/>
    <property type="match status" value="1"/>
</dbReference>
<protein>
    <submittedName>
        <fullName evidence="2">Putative hydrolase or acyltransferase of alpha/beta superfamily</fullName>
    </submittedName>
</protein>